<dbReference type="Proteomes" id="UP001158048">
    <property type="component" value="Unassembled WGS sequence"/>
</dbReference>
<accession>A0ACD2U3G7</accession>
<dbReference type="EMBL" id="FXUY01000001">
    <property type="protein sequence ID" value="SMQ24636.1"/>
    <property type="molecule type" value="Genomic_DNA"/>
</dbReference>
<keyword evidence="2" id="KW-1185">Reference proteome</keyword>
<organism evidence="1 2">
    <name type="scientific">Pseudomonas helmanticensis</name>
    <dbReference type="NCBI Taxonomy" id="1471381"/>
    <lineage>
        <taxon>Bacteria</taxon>
        <taxon>Pseudomonadati</taxon>
        <taxon>Pseudomonadota</taxon>
        <taxon>Gammaproteobacteria</taxon>
        <taxon>Pseudomonadales</taxon>
        <taxon>Pseudomonadaceae</taxon>
        <taxon>Pseudomonas</taxon>
    </lineage>
</organism>
<sequence>MFKIFHIARLHARRFPLTIQSTPVGESIPPPTFSANGNTRYEHVTTTTKIVERLRCVHPLPKGPRMNRIVNLPMALRRSKLRHSARPPDIAL</sequence>
<evidence type="ECO:0000313" key="2">
    <source>
        <dbReference type="Proteomes" id="UP001158048"/>
    </source>
</evidence>
<proteinExistence type="predicted"/>
<name>A0ACD2U3G7_9PSED</name>
<protein>
    <submittedName>
        <fullName evidence="1">Uncharacterized protein</fullName>
    </submittedName>
</protein>
<reference evidence="1" key="1">
    <citation type="submission" date="2017-05" db="EMBL/GenBank/DDBJ databases">
        <authorList>
            <person name="Varghese N."/>
            <person name="Submissions S."/>
        </authorList>
    </citation>
    <scope>NUCLEOTIDE SEQUENCE</scope>
    <source>
        <strain evidence="1">LMG 28168</strain>
    </source>
</reference>
<evidence type="ECO:0000313" key="1">
    <source>
        <dbReference type="EMBL" id="SMQ24636.1"/>
    </source>
</evidence>
<gene>
    <name evidence="1" type="ORF">SAMN04488483_1767</name>
</gene>
<comment type="caution">
    <text evidence="1">The sequence shown here is derived from an EMBL/GenBank/DDBJ whole genome shotgun (WGS) entry which is preliminary data.</text>
</comment>